<organism evidence="2 3">
    <name type="scientific">Pseudaminobacter salicylatoxidans</name>
    <dbReference type="NCBI Taxonomy" id="93369"/>
    <lineage>
        <taxon>Bacteria</taxon>
        <taxon>Pseudomonadati</taxon>
        <taxon>Pseudomonadota</taxon>
        <taxon>Alphaproteobacteria</taxon>
        <taxon>Hyphomicrobiales</taxon>
        <taxon>Phyllobacteriaceae</taxon>
        <taxon>Pseudaminobacter</taxon>
    </lineage>
</organism>
<dbReference type="RefSeq" id="WP_146201545.1">
    <property type="nucleotide sequence ID" value="NZ_QGGG01000021.1"/>
</dbReference>
<comment type="caution">
    <text evidence="2">The sequence shown here is derived from an EMBL/GenBank/DDBJ whole genome shotgun (WGS) entry which is preliminary data.</text>
</comment>
<keyword evidence="3" id="KW-1185">Reference proteome</keyword>
<dbReference type="InterPro" id="IPR036388">
    <property type="entry name" value="WH-like_DNA-bd_sf"/>
</dbReference>
<feature type="compositionally biased region" description="Basic and acidic residues" evidence="1">
    <location>
        <begin position="133"/>
        <end position="142"/>
    </location>
</feature>
<feature type="compositionally biased region" description="Polar residues" evidence="1">
    <location>
        <begin position="144"/>
        <end position="160"/>
    </location>
</feature>
<dbReference type="AlphaFoldDB" id="A0A316BPA4"/>
<dbReference type="OrthoDB" id="7211084at2"/>
<protein>
    <submittedName>
        <fullName evidence="2">Helix-turn-helix protein</fullName>
    </submittedName>
</protein>
<dbReference type="Pfam" id="PF13730">
    <property type="entry name" value="HTH_36"/>
    <property type="match status" value="1"/>
</dbReference>
<dbReference type="Gene3D" id="1.10.10.10">
    <property type="entry name" value="Winged helix-like DNA-binding domain superfamily/Winged helix DNA-binding domain"/>
    <property type="match status" value="1"/>
</dbReference>
<proteinExistence type="predicted"/>
<feature type="region of interest" description="Disordered" evidence="1">
    <location>
        <begin position="94"/>
        <end position="173"/>
    </location>
</feature>
<name>A0A316BPA4_PSESE</name>
<dbReference type="Proteomes" id="UP000245396">
    <property type="component" value="Unassembled WGS sequence"/>
</dbReference>
<evidence type="ECO:0000256" key="1">
    <source>
        <dbReference type="SAM" id="MobiDB-lite"/>
    </source>
</evidence>
<dbReference type="EMBL" id="QGGG01000021">
    <property type="protein sequence ID" value="PWJ75268.1"/>
    <property type="molecule type" value="Genomic_DNA"/>
</dbReference>
<gene>
    <name evidence="2" type="ORF">C7441_12150</name>
</gene>
<evidence type="ECO:0000313" key="2">
    <source>
        <dbReference type="EMBL" id="PWJ75268.1"/>
    </source>
</evidence>
<evidence type="ECO:0000313" key="3">
    <source>
        <dbReference type="Proteomes" id="UP000245396"/>
    </source>
</evidence>
<accession>A0A316BPA4</accession>
<reference evidence="2 3" key="1">
    <citation type="submission" date="2018-05" db="EMBL/GenBank/DDBJ databases">
        <title>Genomic Encyclopedia of Type Strains, Phase IV (KMG-IV): sequencing the most valuable type-strain genomes for metagenomic binning, comparative biology and taxonomic classification.</title>
        <authorList>
            <person name="Goeker M."/>
        </authorList>
    </citation>
    <scope>NUCLEOTIDE SEQUENCE [LARGE SCALE GENOMIC DNA]</scope>
    <source>
        <strain evidence="2 3">DSM 6986</strain>
    </source>
</reference>
<sequence>MSRASRSWTWRHAIIKSRLSPTTRHVLLTISVFMNDAGDGCYPTTKQLADATGLSERSVCTHIEAARDAGWLSVSVHGFKGQKWKNHQYEAAWPEDEGTEPDDKKALKEVQQQGTEARSVRPGKALNLFPKGTEPDDKKALKEVQSTSPVTTPITNSMSEPGSDAPRPSRKKREYPEAFEAFWQPYPRTPIMSKQEAFDAWKRLDTEQRAACVAAVPAFAAYCKTNPDYPPIHACRFISKGRYLSFAEQTTTPQRRLVTDDDWLKRLNFARSSRQWHVENWGPMPGKNGCQIPEYLLQPSDGQGWIVWEA</sequence>